<evidence type="ECO:0000259" key="2">
    <source>
        <dbReference type="Pfam" id="PF01464"/>
    </source>
</evidence>
<organism evidence="3 4">
    <name type="scientific">Asaia spathodeae</name>
    <dbReference type="NCBI Taxonomy" id="657016"/>
    <lineage>
        <taxon>Bacteria</taxon>
        <taxon>Pseudomonadati</taxon>
        <taxon>Pseudomonadota</taxon>
        <taxon>Alphaproteobacteria</taxon>
        <taxon>Acetobacterales</taxon>
        <taxon>Acetobacteraceae</taxon>
        <taxon>Asaia</taxon>
    </lineage>
</organism>
<dbReference type="SUPFAM" id="SSF53955">
    <property type="entry name" value="Lysozyme-like"/>
    <property type="match status" value="1"/>
</dbReference>
<evidence type="ECO:0000313" key="3">
    <source>
        <dbReference type="EMBL" id="NVN48227.1"/>
    </source>
</evidence>
<dbReference type="InterPro" id="IPR008258">
    <property type="entry name" value="Transglycosylase_SLT_dom_1"/>
</dbReference>
<dbReference type="EMBL" id="JABXXV010000011">
    <property type="protein sequence ID" value="NVN48227.1"/>
    <property type="molecule type" value="Genomic_DNA"/>
</dbReference>
<gene>
    <name evidence="3" type="ORF">HW542_15610</name>
</gene>
<dbReference type="Proteomes" id="UP001516351">
    <property type="component" value="Unassembled WGS sequence"/>
</dbReference>
<comment type="caution">
    <text evidence="3">The sequence shown here is derived from an EMBL/GenBank/DDBJ whole genome shotgun (WGS) entry which is preliminary data.</text>
</comment>
<feature type="domain" description="Transglycosylase SLT" evidence="2">
    <location>
        <begin position="67"/>
        <end position="168"/>
    </location>
</feature>
<dbReference type="Pfam" id="PF01464">
    <property type="entry name" value="SLT"/>
    <property type="match status" value="1"/>
</dbReference>
<name>A0ABX2PAM0_9PROT</name>
<evidence type="ECO:0000313" key="4">
    <source>
        <dbReference type="Proteomes" id="UP001516351"/>
    </source>
</evidence>
<protein>
    <submittedName>
        <fullName evidence="3">Lytic transglycosylase domain-containing protein</fullName>
    </submittedName>
</protein>
<dbReference type="InterPro" id="IPR023346">
    <property type="entry name" value="Lysozyme-like_dom_sf"/>
</dbReference>
<reference evidence="3 4" key="1">
    <citation type="submission" date="2020-06" db="EMBL/GenBank/DDBJ databases">
        <title>Synonyms of Asaia species.</title>
        <authorList>
            <person name="Sombolestani A."/>
        </authorList>
    </citation>
    <scope>NUCLEOTIDE SEQUENCE [LARGE SCALE GENOMIC DNA]</scope>
    <source>
        <strain evidence="3 4">LMG 27047</strain>
    </source>
</reference>
<accession>A0ABX2PAM0</accession>
<proteinExistence type="inferred from homology"/>
<evidence type="ECO:0000256" key="1">
    <source>
        <dbReference type="ARBA" id="ARBA00009387"/>
    </source>
</evidence>
<comment type="similarity">
    <text evidence="1">Belongs to the virb1 family.</text>
</comment>
<sequence>MGIQEGWMPILERAGFEAQAIRNNACWNIIAAAWIISGSSTGVRHSPHSPYLPQNPLTQLSGELSACVANAARLNRIPEGIFRAVLMTEGGKNGLAHRNQNGSEDLGVAQINTRWLPVLSSQGITRERLMNDGCLNVSVGAWILGRELANADNTDTNDMWRRIGNYNSHTPSKNIAYQNKVWTNLQRISQ</sequence>
<keyword evidence="4" id="KW-1185">Reference proteome</keyword>
<dbReference type="CDD" id="cd13400">
    <property type="entry name" value="LT_IagB-like"/>
    <property type="match status" value="1"/>
</dbReference>